<evidence type="ECO:0000313" key="1">
    <source>
        <dbReference type="EMBL" id="REF84075.1"/>
    </source>
</evidence>
<evidence type="ECO:0000313" key="2">
    <source>
        <dbReference type="Proteomes" id="UP000256900"/>
    </source>
</evidence>
<sequence length="64" mass="6658">MNTKTATTFAVTALSAARRAPSSGFAVRPNPGVVSVDYRRSRPAKRRPAVVAVDKAAADSATVN</sequence>
<dbReference type="AlphaFoldDB" id="A0A3D9YNI8"/>
<organism evidence="1 2">
    <name type="scientific">Methylovirgula ligni</name>
    <dbReference type="NCBI Taxonomy" id="569860"/>
    <lineage>
        <taxon>Bacteria</taxon>
        <taxon>Pseudomonadati</taxon>
        <taxon>Pseudomonadota</taxon>
        <taxon>Alphaproteobacteria</taxon>
        <taxon>Hyphomicrobiales</taxon>
        <taxon>Beijerinckiaceae</taxon>
        <taxon>Methylovirgula</taxon>
    </lineage>
</organism>
<comment type="caution">
    <text evidence="1">The sequence shown here is derived from an EMBL/GenBank/DDBJ whole genome shotgun (WGS) entry which is preliminary data.</text>
</comment>
<protein>
    <submittedName>
        <fullName evidence="1">Uncharacterized protein</fullName>
    </submittedName>
</protein>
<proteinExistence type="predicted"/>
<keyword evidence="2" id="KW-1185">Reference proteome</keyword>
<reference evidence="1 2" key="1">
    <citation type="submission" date="2018-08" db="EMBL/GenBank/DDBJ databases">
        <title>Genomic Encyclopedia of Type Strains, Phase IV (KMG-IV): sequencing the most valuable type-strain genomes for metagenomic binning, comparative biology and taxonomic classification.</title>
        <authorList>
            <person name="Goeker M."/>
        </authorList>
    </citation>
    <scope>NUCLEOTIDE SEQUENCE [LARGE SCALE GENOMIC DNA]</scope>
    <source>
        <strain evidence="1 2">BW863</strain>
    </source>
</reference>
<dbReference type="Proteomes" id="UP000256900">
    <property type="component" value="Unassembled WGS sequence"/>
</dbReference>
<name>A0A3D9YNI8_9HYPH</name>
<dbReference type="EMBL" id="QUMO01000005">
    <property type="protein sequence ID" value="REF84075.1"/>
    <property type="molecule type" value="Genomic_DNA"/>
</dbReference>
<accession>A0A3D9YNI8</accession>
<gene>
    <name evidence="1" type="ORF">DES32_2920</name>
</gene>